<proteinExistence type="predicted"/>
<name>A0A8I2YSF4_9AGAM</name>
<dbReference type="EMBL" id="JAGFBS010000009">
    <property type="protein sequence ID" value="KAG6377279.1"/>
    <property type="molecule type" value="Genomic_DNA"/>
</dbReference>
<dbReference type="InterPro" id="IPR036322">
    <property type="entry name" value="WD40_repeat_dom_sf"/>
</dbReference>
<dbReference type="PROSITE" id="PS50082">
    <property type="entry name" value="WD_REPEATS_2"/>
    <property type="match status" value="1"/>
</dbReference>
<gene>
    <name evidence="2" type="ORF">JVT61DRAFT_15064</name>
</gene>
<evidence type="ECO:0000313" key="2">
    <source>
        <dbReference type="EMBL" id="KAG6377279.1"/>
    </source>
</evidence>
<keyword evidence="3" id="KW-1185">Reference proteome</keyword>
<protein>
    <submittedName>
        <fullName evidence="2">WD40-repeat-containing domain protein</fullName>
    </submittedName>
</protein>
<organism evidence="2 3">
    <name type="scientific">Boletus reticuloceps</name>
    <dbReference type="NCBI Taxonomy" id="495285"/>
    <lineage>
        <taxon>Eukaryota</taxon>
        <taxon>Fungi</taxon>
        <taxon>Dikarya</taxon>
        <taxon>Basidiomycota</taxon>
        <taxon>Agaricomycotina</taxon>
        <taxon>Agaricomycetes</taxon>
        <taxon>Agaricomycetidae</taxon>
        <taxon>Boletales</taxon>
        <taxon>Boletineae</taxon>
        <taxon>Boletaceae</taxon>
        <taxon>Boletoideae</taxon>
        <taxon>Boletus</taxon>
    </lineage>
</organism>
<dbReference type="Pfam" id="PF00400">
    <property type="entry name" value="WD40"/>
    <property type="match status" value="3"/>
</dbReference>
<dbReference type="InterPro" id="IPR015943">
    <property type="entry name" value="WD40/YVTN_repeat-like_dom_sf"/>
</dbReference>
<sequence>MIEIKTQHAIHSVLFSEDCKQVLSGGKEGVLRRWRVEDGQEVGEPIQIERAEIFAAALSPDRSRLVCGLRTPNSTKETARVRVWDAQTNEKVRDIRGHTGTVFSVDVSPDSTKLATGGLSDGVFIWSMTTGKRLIGPLKHDGTVVAVRFSPNGDRIATATGHDKDTKSIRIYDSDNGKQLLVIPCRFWHGISSPLAWSADGRQLCAASYSEVKCFNTSSGTLLNKWSAPGGGSSASIALAHNQKFMVIRAYKSLSFWDTSTHRQIGIVIETTSPVWSISLSPNDDCIMTGEEDGKSPSGTFVTSYRART</sequence>
<dbReference type="AlphaFoldDB" id="A0A8I2YSF4"/>
<dbReference type="SMART" id="SM00320">
    <property type="entry name" value="WD40"/>
    <property type="match status" value="5"/>
</dbReference>
<dbReference type="PROSITE" id="PS50294">
    <property type="entry name" value="WD_REPEATS_REGION"/>
    <property type="match status" value="1"/>
</dbReference>
<evidence type="ECO:0000313" key="3">
    <source>
        <dbReference type="Proteomes" id="UP000683000"/>
    </source>
</evidence>
<reference evidence="2" key="1">
    <citation type="submission" date="2021-03" db="EMBL/GenBank/DDBJ databases">
        <title>Evolutionary innovations through gain and loss of genes in the ectomycorrhizal Boletales.</title>
        <authorList>
            <person name="Wu G."/>
            <person name="Miyauchi S."/>
            <person name="Morin E."/>
            <person name="Yang Z.-L."/>
            <person name="Xu J."/>
            <person name="Martin F.M."/>
        </authorList>
    </citation>
    <scope>NUCLEOTIDE SEQUENCE</scope>
    <source>
        <strain evidence="2">BR01</strain>
    </source>
</reference>
<dbReference type="PANTHER" id="PTHR19879:SF9">
    <property type="entry name" value="TRANSCRIPTION INITIATION FACTOR TFIID SUBUNIT 5"/>
    <property type="match status" value="1"/>
</dbReference>
<accession>A0A8I2YSF4</accession>
<dbReference type="SUPFAM" id="SSF50978">
    <property type="entry name" value="WD40 repeat-like"/>
    <property type="match status" value="1"/>
</dbReference>
<dbReference type="PANTHER" id="PTHR19879">
    <property type="entry name" value="TRANSCRIPTION INITIATION FACTOR TFIID"/>
    <property type="match status" value="1"/>
</dbReference>
<dbReference type="InterPro" id="IPR001680">
    <property type="entry name" value="WD40_rpt"/>
</dbReference>
<keyword evidence="1" id="KW-0853">WD repeat</keyword>
<evidence type="ECO:0000256" key="1">
    <source>
        <dbReference type="PROSITE-ProRule" id="PRU00221"/>
    </source>
</evidence>
<comment type="caution">
    <text evidence="2">The sequence shown here is derived from an EMBL/GenBank/DDBJ whole genome shotgun (WGS) entry which is preliminary data.</text>
</comment>
<dbReference type="Proteomes" id="UP000683000">
    <property type="component" value="Unassembled WGS sequence"/>
</dbReference>
<dbReference type="OrthoDB" id="2682234at2759"/>
<dbReference type="Gene3D" id="2.130.10.10">
    <property type="entry name" value="YVTN repeat-like/Quinoprotein amine dehydrogenase"/>
    <property type="match status" value="2"/>
</dbReference>
<feature type="repeat" description="WD" evidence="1">
    <location>
        <begin position="95"/>
        <end position="136"/>
    </location>
</feature>